<dbReference type="PANTHER" id="PTHR24216:SF65">
    <property type="entry name" value="PAXILLIN-LIKE PROTEIN 1"/>
    <property type="match status" value="1"/>
</dbReference>
<feature type="compositionally biased region" description="Low complexity" evidence="1">
    <location>
        <begin position="851"/>
        <end position="864"/>
    </location>
</feature>
<feature type="compositionally biased region" description="Basic and acidic residues" evidence="1">
    <location>
        <begin position="964"/>
        <end position="974"/>
    </location>
</feature>
<proteinExistence type="predicted"/>
<evidence type="ECO:0000256" key="1">
    <source>
        <dbReference type="SAM" id="MobiDB-lite"/>
    </source>
</evidence>
<organism evidence="2 3">
    <name type="scientific">Besnoitia besnoiti</name>
    <name type="common">Apicomplexan protozoan</name>
    <dbReference type="NCBI Taxonomy" id="94643"/>
    <lineage>
        <taxon>Eukaryota</taxon>
        <taxon>Sar</taxon>
        <taxon>Alveolata</taxon>
        <taxon>Apicomplexa</taxon>
        <taxon>Conoidasida</taxon>
        <taxon>Coccidia</taxon>
        <taxon>Eucoccidiorida</taxon>
        <taxon>Eimeriorina</taxon>
        <taxon>Sarcocystidae</taxon>
        <taxon>Besnoitia</taxon>
    </lineage>
</organism>
<feature type="region of interest" description="Disordered" evidence="1">
    <location>
        <begin position="201"/>
        <end position="229"/>
    </location>
</feature>
<feature type="compositionally biased region" description="Basic and acidic residues" evidence="1">
    <location>
        <begin position="1826"/>
        <end position="1835"/>
    </location>
</feature>
<dbReference type="GeneID" id="40312743"/>
<accession>A0A2A9MDZ1</accession>
<gene>
    <name evidence="2" type="ORF">BESB_078160</name>
</gene>
<feature type="region of interest" description="Disordered" evidence="1">
    <location>
        <begin position="851"/>
        <end position="896"/>
    </location>
</feature>
<feature type="region of interest" description="Disordered" evidence="1">
    <location>
        <begin position="961"/>
        <end position="1019"/>
    </location>
</feature>
<comment type="caution">
    <text evidence="2">The sequence shown here is derived from an EMBL/GenBank/DDBJ whole genome shotgun (WGS) entry which is preliminary data.</text>
</comment>
<feature type="region of interest" description="Disordered" evidence="1">
    <location>
        <begin position="1570"/>
        <end position="1589"/>
    </location>
</feature>
<evidence type="ECO:0000313" key="2">
    <source>
        <dbReference type="EMBL" id="PFH33600.1"/>
    </source>
</evidence>
<dbReference type="VEuPathDB" id="ToxoDB:BESB_078160"/>
<dbReference type="KEGG" id="bbes:BESB_078160"/>
<feature type="region of interest" description="Disordered" evidence="1">
    <location>
        <begin position="1499"/>
        <end position="1536"/>
    </location>
</feature>
<sequence length="1859" mass="200884">MTFANSSSAYSRGARRACVLQRPVHHSSSPVAPPRLLSRRKLRISYSLLLPHADFTSAECFSEFSAFRCLSSLVPTASAACSYAPARLRLHAFRPRAALAGDETASPSRILSLLHLLRQPHLSLLHQAASRSPSARGSASSPPDSASPDSALSLSAGPSSLSPSSSHSSPSCSTCCASPEALPVAAATAHALALAAAIHSDEEADVEGEPTQPRSTEQGAGDHASPPSLPRSLSVDVLQAFLEGSWQSILAAVRSPSPSSLAARSSAAERLWLLSLLRPPLCDARVNAFLEACAQAGGLREGASAEAQGETSAAGLRDAAGAALPLLPLAASLFNLGRRDLLEPLMVTQLFPSLAAYSLSPPLLAFFAKLYVQLWEPGREAGRSSPGSGRSQGSARKAQAVFFGAICDSLSRASSPSNSLFFTPDDYVVCLQALALFHYVPRRSFPLELSRGASLDSLREDETDEASGAPPRREEPASAPAVTIRFLRHPEYAFQLHAFDSSELNEVFVRGLQALLRPAAGEAQLRSREDSIATSLGEKEEKKGQKGGGERDTLSLESLIRLTDTLLLRDAFMREHFSLIRDKQLSTASRLSAAPRQSQGDRWVAKDARLEPASESEAVLKEMNSFWSVYTAHQEAVLERLVCCMLHLPTAQWKLVSPLTILNLLHALLRLYRVSPDCLGASERRRKHRQLLLAPLAWSSSFEAVQQSENEPPPHRESSQRNALWASTLKAAVEDVSGPGAAGALARFAASPASFSSSASSASPSCVSPDASPAGEGTLSAAVPPVFLLFERLIAEVRTRAELRATEAALLLDAASSLSSHPFTRSFFLDSRMRAGEQGVLSSFSACPPASSSALHSPPQSSTSSPPPSSSPSPSSSPPSSSSSSPSSVSSSSSTVLPVVRRAMNVDRLAESFFSLREVAPEIYASALPLHAFQESRLDQVTRKLALQTLRALPLSAAGGAERLNNETDVRVGGEEGEPQPWEETAERTPEEGGGAEGDAPDEAGAATQATPESAPLGDAASPWIASRLLQPEGRKGLSASPLSAPSRRPWACTVVDDALLAEVAEKAVLRDVHGLSLPAALLLLQALRDLQAFERFSLFELVLANVLREAHRLQPPQIVFLAATLHGLRHALARSMAACASFLSSASRSADCQSAGESEGPRDRRALYRAKKEHRELRRRLKAVTRMQKELVEMFLERQEDFLKAPKEFAAIFYVFSKSGLMTLSLFLKLQPHCQAQLARFSPHDLSLFFLGFSLACASPAAPGSAEFLSSLFSALSHALPSLSPRDLAVCFWCMYAVGCIGSASQPAFLRELVDSGMQRIHRNMRSFSPKELLLVASTVGRLNVQRQPILLDLFRALYAFLPLYDAEELAAAFFAFGRGGIWDDAVELRFLHCLSLALPVASQHALAQIVLGFYSLDRAAPTCQASPLRAALFASEASVAARRESFRAQLLSRLLQSSSELSARHLATVLICAPALRAVEADLRVFMRELLRSERDTRAAGTSQAARIEGERKIAAETEAEDEPERGDGDEGDRGPLAFEASSSFFASSDSPSSPSASPFLSASTSASLRASGGDGGRRMHAQAARRRTPVEEINKLCSLSAVELVRILQSTARLEFFPAAFVKCLLFALRKKAANLDSLQLLSAVYALDQLGYAPFRLRWRLGSLLKERTRNYGINMSDLLAAAPAMDRVGIFHRLDVKLQHEVYHRLDEEARRIVSEPLSPPDPSEAETSLVIPRARNLALLQANRMERGGPVESKFRLLFPRKKRESRTLPAGFLEIPCGADPRDAPERDGADEVPAWRGSGGREKKSRKRPPPSPEEEEERQRRIREETASQWGAQDEEKHAAEIFREAIRRL</sequence>
<reference evidence="2 3" key="1">
    <citation type="submission" date="2017-09" db="EMBL/GenBank/DDBJ databases">
        <title>Genome sequencing of Besnoitia besnoiti strain Bb-Ger1.</title>
        <authorList>
            <person name="Schares G."/>
            <person name="Venepally P."/>
            <person name="Lorenzi H.A."/>
        </authorList>
    </citation>
    <scope>NUCLEOTIDE SEQUENCE [LARGE SCALE GENOMIC DNA]</scope>
    <source>
        <strain evidence="2 3">Bb-Ger1</strain>
    </source>
</reference>
<feature type="region of interest" description="Disordered" evidence="1">
    <location>
        <begin position="456"/>
        <end position="479"/>
    </location>
</feature>
<name>A0A2A9MDZ1_BESBE</name>
<dbReference type="OrthoDB" id="333056at2759"/>
<feature type="region of interest" description="Disordered" evidence="1">
    <location>
        <begin position="526"/>
        <end position="550"/>
    </location>
</feature>
<dbReference type="Proteomes" id="UP000224006">
    <property type="component" value="Chromosome VII"/>
</dbReference>
<feature type="compositionally biased region" description="Pro residues" evidence="1">
    <location>
        <begin position="865"/>
        <end position="877"/>
    </location>
</feature>
<protein>
    <submittedName>
        <fullName evidence="2">Uncharacterized protein</fullName>
    </submittedName>
</protein>
<feature type="compositionally biased region" description="Low complexity" evidence="1">
    <location>
        <begin position="878"/>
        <end position="894"/>
    </location>
</feature>
<keyword evidence="3" id="KW-1185">Reference proteome</keyword>
<feature type="region of interest" description="Disordered" evidence="1">
    <location>
        <begin position="127"/>
        <end position="169"/>
    </location>
</feature>
<dbReference type="EMBL" id="NWUJ01000008">
    <property type="protein sequence ID" value="PFH33600.1"/>
    <property type="molecule type" value="Genomic_DNA"/>
</dbReference>
<feature type="compositionally biased region" description="Basic and acidic residues" evidence="1">
    <location>
        <begin position="1787"/>
        <end position="1797"/>
    </location>
</feature>
<evidence type="ECO:0000313" key="3">
    <source>
        <dbReference type="Proteomes" id="UP000224006"/>
    </source>
</evidence>
<dbReference type="RefSeq" id="XP_029217609.1">
    <property type="nucleotide sequence ID" value="XM_029366178.1"/>
</dbReference>
<dbReference type="PANTHER" id="PTHR24216">
    <property type="entry name" value="PAXILLIN-RELATED"/>
    <property type="match status" value="1"/>
</dbReference>
<feature type="region of interest" description="Disordered" evidence="1">
    <location>
        <begin position="1779"/>
        <end position="1846"/>
    </location>
</feature>